<feature type="transmembrane region" description="Helical" evidence="1">
    <location>
        <begin position="291"/>
        <end position="310"/>
    </location>
</feature>
<dbReference type="EC" id="2.4.-.-" evidence="3"/>
<evidence type="ECO:0000259" key="2">
    <source>
        <dbReference type="Pfam" id="PF00535"/>
    </source>
</evidence>
<feature type="transmembrane region" description="Helical" evidence="1">
    <location>
        <begin position="262"/>
        <end position="279"/>
    </location>
</feature>
<evidence type="ECO:0000313" key="3">
    <source>
        <dbReference type="EMBL" id="MDN3203140.1"/>
    </source>
</evidence>
<keyword evidence="4" id="KW-1185">Reference proteome</keyword>
<accession>A0ABT7Y9F9</accession>
<keyword evidence="1" id="KW-0472">Membrane</keyword>
<keyword evidence="1" id="KW-1133">Transmembrane helix</keyword>
<dbReference type="RefSeq" id="WP_289998690.1">
    <property type="nucleotide sequence ID" value="NZ_JAUEPH010000001.1"/>
</dbReference>
<dbReference type="EMBL" id="JAUEPH010000001">
    <property type="protein sequence ID" value="MDN3203140.1"/>
    <property type="molecule type" value="Genomic_DNA"/>
</dbReference>
<dbReference type="Gene3D" id="3.90.550.10">
    <property type="entry name" value="Spore Coat Polysaccharide Biosynthesis Protein SpsA, Chain A"/>
    <property type="match status" value="1"/>
</dbReference>
<dbReference type="SUPFAM" id="SSF53448">
    <property type="entry name" value="Nucleotide-diphospho-sugar transferases"/>
    <property type="match status" value="1"/>
</dbReference>
<feature type="transmembrane region" description="Helical" evidence="1">
    <location>
        <begin position="234"/>
        <end position="256"/>
    </location>
</feature>
<keyword evidence="3" id="KW-0328">Glycosyltransferase</keyword>
<keyword evidence="3" id="KW-0808">Transferase</keyword>
<dbReference type="InterPro" id="IPR050834">
    <property type="entry name" value="Glycosyltransf_2"/>
</dbReference>
<dbReference type="InterPro" id="IPR001173">
    <property type="entry name" value="Glyco_trans_2-like"/>
</dbReference>
<name>A0ABT7Y9F9_9BACT</name>
<organism evidence="3 4">
    <name type="scientific">Algoriphagus sediminis</name>
    <dbReference type="NCBI Taxonomy" id="3057113"/>
    <lineage>
        <taxon>Bacteria</taxon>
        <taxon>Pseudomonadati</taxon>
        <taxon>Bacteroidota</taxon>
        <taxon>Cytophagia</taxon>
        <taxon>Cytophagales</taxon>
        <taxon>Cyclobacteriaceae</taxon>
        <taxon>Algoriphagus</taxon>
    </lineage>
</organism>
<dbReference type="Proteomes" id="UP001171916">
    <property type="component" value="Unassembled WGS sequence"/>
</dbReference>
<dbReference type="InterPro" id="IPR029044">
    <property type="entry name" value="Nucleotide-diphossugar_trans"/>
</dbReference>
<comment type="caution">
    <text evidence="3">The sequence shown here is derived from an EMBL/GenBank/DDBJ whole genome shotgun (WGS) entry which is preliminary data.</text>
</comment>
<evidence type="ECO:0000256" key="1">
    <source>
        <dbReference type="SAM" id="Phobius"/>
    </source>
</evidence>
<proteinExistence type="predicted"/>
<reference evidence="3" key="1">
    <citation type="submission" date="2023-06" db="EMBL/GenBank/DDBJ databases">
        <title>Robiginitalea aurantiacus sp. nov. and Algoriphagus sediminis sp. nov., isolated from coastal sediment.</title>
        <authorList>
            <person name="Zhou Z.Y."/>
            <person name="An J."/>
            <person name="Jia Y.W."/>
            <person name="Du Z.J."/>
        </authorList>
    </citation>
    <scope>NUCLEOTIDE SEQUENCE</scope>
    <source>
        <strain evidence="3">C2-7</strain>
    </source>
</reference>
<dbReference type="GO" id="GO:0016757">
    <property type="term" value="F:glycosyltransferase activity"/>
    <property type="evidence" value="ECO:0007669"/>
    <property type="project" value="UniProtKB-KW"/>
</dbReference>
<sequence>MMFSIIIPVYNRPEEIRELLNSFDLQTYSNFEVVIIEDGSEETSEDVVQNHHSFFPINYLMQENKGQGFARNKGMENAKGDFYIILDSDVILPEGYLESVRVAVLDRKLDAFGGPDRAMEAFSDLQKAMDFAMTSFWTTGGIRGKMKNAGKYQARGYNMGVSAEVFKKTGGFLDPNRGEDIEWSLRIKKSGFKLELVEDAYVFHKRKSDLKGFAKQAYSFGENRVNVSRFHPEAIQLVHILPSLFLFLLVSIPLVHAFDERLSGTQIGFLILWSVGIFVQSFEKYKDLKICVLSWVCSVTQLSFYGMGFIKELLLKTFKG</sequence>
<gene>
    <name evidence="3" type="ORF">QVH07_03225</name>
</gene>
<keyword evidence="1" id="KW-0812">Transmembrane</keyword>
<feature type="domain" description="Glycosyltransferase 2-like" evidence="2">
    <location>
        <begin position="4"/>
        <end position="131"/>
    </location>
</feature>
<dbReference type="PANTHER" id="PTHR43685">
    <property type="entry name" value="GLYCOSYLTRANSFERASE"/>
    <property type="match status" value="1"/>
</dbReference>
<evidence type="ECO:0000313" key="4">
    <source>
        <dbReference type="Proteomes" id="UP001171916"/>
    </source>
</evidence>
<protein>
    <submittedName>
        <fullName evidence="3">Glycosyltransferase</fullName>
        <ecNumber evidence="3">2.4.-.-</ecNumber>
    </submittedName>
</protein>
<dbReference type="PANTHER" id="PTHR43685:SF3">
    <property type="entry name" value="SLR2126 PROTEIN"/>
    <property type="match status" value="1"/>
</dbReference>
<dbReference type="Pfam" id="PF00535">
    <property type="entry name" value="Glycos_transf_2"/>
    <property type="match status" value="1"/>
</dbReference>